<dbReference type="EMBL" id="CAJVPT010000966">
    <property type="protein sequence ID" value="CAG8454039.1"/>
    <property type="molecule type" value="Genomic_DNA"/>
</dbReference>
<reference evidence="1" key="1">
    <citation type="submission" date="2021-06" db="EMBL/GenBank/DDBJ databases">
        <authorList>
            <person name="Kallberg Y."/>
            <person name="Tangrot J."/>
            <person name="Rosling A."/>
        </authorList>
    </citation>
    <scope>NUCLEOTIDE SEQUENCE</scope>
    <source>
        <strain evidence="1">CL356</strain>
    </source>
</reference>
<protein>
    <submittedName>
        <fullName evidence="1">15017_t:CDS:1</fullName>
    </submittedName>
</protein>
<accession>A0ACA9K627</accession>
<organism evidence="1 2">
    <name type="scientific">Acaulospora colombiana</name>
    <dbReference type="NCBI Taxonomy" id="27376"/>
    <lineage>
        <taxon>Eukaryota</taxon>
        <taxon>Fungi</taxon>
        <taxon>Fungi incertae sedis</taxon>
        <taxon>Mucoromycota</taxon>
        <taxon>Glomeromycotina</taxon>
        <taxon>Glomeromycetes</taxon>
        <taxon>Diversisporales</taxon>
        <taxon>Acaulosporaceae</taxon>
        <taxon>Acaulospora</taxon>
    </lineage>
</organism>
<name>A0ACA9K627_9GLOM</name>
<evidence type="ECO:0000313" key="1">
    <source>
        <dbReference type="EMBL" id="CAG8454039.1"/>
    </source>
</evidence>
<dbReference type="Proteomes" id="UP000789525">
    <property type="component" value="Unassembled WGS sequence"/>
</dbReference>
<gene>
    <name evidence="1" type="ORF">ACOLOM_LOCUS889</name>
</gene>
<evidence type="ECO:0000313" key="2">
    <source>
        <dbReference type="Proteomes" id="UP000789525"/>
    </source>
</evidence>
<keyword evidence="2" id="KW-1185">Reference proteome</keyword>
<comment type="caution">
    <text evidence="1">The sequence shown here is derived from an EMBL/GenBank/DDBJ whole genome shotgun (WGS) entry which is preliminary data.</text>
</comment>
<sequence length="147" mass="16890">MAPKKSNKDPDSKQSEKPIKSRTPLARLAKEDIECIMYAKALKGGSKKVSEWYRIGAQRCIKIWKSEDPYSYANSIGEPNLPEWYPTNTKIKKAESMPEPASQEIDIPEEPKPDPIKEKRKRKQTEMERIAKNIFRSELGKLVQADD</sequence>
<proteinExistence type="predicted"/>